<accession>A0AAD4T8U6</accession>
<dbReference type="AlphaFoldDB" id="A0AAD4T8U6"/>
<sequence>MAIKISPVFVTALFFFAIVSMSQTASAKWNVTKISSLSGITGAEMCRSGDTYDSVDCGPTSECKCCNEWCEDKCSGMSSSVVKQKCTKFINSEGYPTTNCECCCTPPGQICKPGDIHDVYLCGPTRECKCCIDLCEDKCRGMGSSVDSQKCTKFINSEGYPTTTCDCCCKGYAATIPTTSTLKLSSRDGSSSITG</sequence>
<proteinExistence type="predicted"/>
<evidence type="ECO:0000313" key="2">
    <source>
        <dbReference type="EMBL" id="KAI3947453.1"/>
    </source>
</evidence>
<keyword evidence="3" id="KW-1185">Reference proteome</keyword>
<evidence type="ECO:0000313" key="3">
    <source>
        <dbReference type="Proteomes" id="UP001202328"/>
    </source>
</evidence>
<feature type="chain" id="PRO_5042102648" evidence="1">
    <location>
        <begin position="28"/>
        <end position="195"/>
    </location>
</feature>
<protein>
    <submittedName>
        <fullName evidence="2">Uncharacterized protein</fullName>
    </submittedName>
</protein>
<organism evidence="2 3">
    <name type="scientific">Papaver atlanticum</name>
    <dbReference type="NCBI Taxonomy" id="357466"/>
    <lineage>
        <taxon>Eukaryota</taxon>
        <taxon>Viridiplantae</taxon>
        <taxon>Streptophyta</taxon>
        <taxon>Embryophyta</taxon>
        <taxon>Tracheophyta</taxon>
        <taxon>Spermatophyta</taxon>
        <taxon>Magnoliopsida</taxon>
        <taxon>Ranunculales</taxon>
        <taxon>Papaveraceae</taxon>
        <taxon>Papaveroideae</taxon>
        <taxon>Papaver</taxon>
    </lineage>
</organism>
<dbReference type="EMBL" id="JAJJMB010003480">
    <property type="protein sequence ID" value="KAI3947453.1"/>
    <property type="molecule type" value="Genomic_DNA"/>
</dbReference>
<dbReference type="Proteomes" id="UP001202328">
    <property type="component" value="Unassembled WGS sequence"/>
</dbReference>
<reference evidence="2" key="1">
    <citation type="submission" date="2022-04" db="EMBL/GenBank/DDBJ databases">
        <title>A functionally conserved STORR gene fusion in Papaver species that diverged 16.8 million years ago.</title>
        <authorList>
            <person name="Catania T."/>
        </authorList>
    </citation>
    <scope>NUCLEOTIDE SEQUENCE</scope>
    <source>
        <strain evidence="2">S-188037</strain>
    </source>
</reference>
<feature type="signal peptide" evidence="1">
    <location>
        <begin position="1"/>
        <end position="27"/>
    </location>
</feature>
<evidence type="ECO:0000256" key="1">
    <source>
        <dbReference type="SAM" id="SignalP"/>
    </source>
</evidence>
<comment type="caution">
    <text evidence="2">The sequence shown here is derived from an EMBL/GenBank/DDBJ whole genome shotgun (WGS) entry which is preliminary data.</text>
</comment>
<name>A0AAD4T8U6_9MAGN</name>
<keyword evidence="1" id="KW-0732">Signal</keyword>
<gene>
    <name evidence="2" type="ORF">MKW98_011443</name>
</gene>